<dbReference type="PROSITE" id="PS51257">
    <property type="entry name" value="PROKAR_LIPOPROTEIN"/>
    <property type="match status" value="1"/>
</dbReference>
<evidence type="ECO:0000313" key="1">
    <source>
        <dbReference type="EMBL" id="CEI81830.1"/>
    </source>
</evidence>
<dbReference type="STRING" id="545501.BN997_01684"/>
<dbReference type="OrthoDB" id="2874129at2"/>
<accession>A0A0A1M937</accession>
<dbReference type="Proteomes" id="UP000040453">
    <property type="component" value="Unassembled WGS sequence"/>
</dbReference>
<evidence type="ECO:0000313" key="2">
    <source>
        <dbReference type="Proteomes" id="UP000040453"/>
    </source>
</evidence>
<dbReference type="RefSeq" id="WP_042531233.1">
    <property type="nucleotide sequence ID" value="NZ_CAXOIH010000009.1"/>
</dbReference>
<gene>
    <name evidence="1" type="ORF">BN997_01684</name>
</gene>
<keyword evidence="2" id="KW-1185">Reference proteome</keyword>
<reference evidence="1 2" key="1">
    <citation type="submission" date="2014-11" db="EMBL/GenBank/DDBJ databases">
        <authorList>
            <person name="Urmite Genomes Urmite Genomes"/>
        </authorList>
    </citation>
    <scope>NUCLEOTIDE SEQUENCE [LARGE SCALE GENOMIC DNA]</scope>
    <source>
        <strain evidence="1 2">Oc5</strain>
    </source>
</reference>
<organism evidence="1 2">
    <name type="scientific">Oceanobacillus oncorhynchi</name>
    <dbReference type="NCBI Taxonomy" id="545501"/>
    <lineage>
        <taxon>Bacteria</taxon>
        <taxon>Bacillati</taxon>
        <taxon>Bacillota</taxon>
        <taxon>Bacilli</taxon>
        <taxon>Bacillales</taxon>
        <taxon>Bacillaceae</taxon>
        <taxon>Oceanobacillus</taxon>
    </lineage>
</organism>
<proteinExistence type="predicted"/>
<sequence>MKKGIYLTLSILVYLIILTGCNEKRDYETDGPFITVTSISTGPDEYRHFYPVNYAVYENGKLTLHTEQTGDIKIGEDAPVYETSVSEEEVEKIKSLIEDNFWQLPEDVSDDDSVDGSFYYVDVHLTDSTTRVGGLNPNEAGFIEIVDYVHNLAERENRELWEKQLREHIYKMNPDS</sequence>
<dbReference type="AlphaFoldDB" id="A0A0A1M937"/>
<protein>
    <submittedName>
        <fullName evidence="1">Uncharacterized protein</fullName>
    </submittedName>
</protein>
<dbReference type="EMBL" id="CDGG01000001">
    <property type="protein sequence ID" value="CEI81830.1"/>
    <property type="molecule type" value="Genomic_DNA"/>
</dbReference>
<name>A0A0A1M937_9BACI</name>